<accession>A0ACC2LBA6</accession>
<organism evidence="1 2">
    <name type="scientific">Persea americana</name>
    <name type="common">Avocado</name>
    <dbReference type="NCBI Taxonomy" id="3435"/>
    <lineage>
        <taxon>Eukaryota</taxon>
        <taxon>Viridiplantae</taxon>
        <taxon>Streptophyta</taxon>
        <taxon>Embryophyta</taxon>
        <taxon>Tracheophyta</taxon>
        <taxon>Spermatophyta</taxon>
        <taxon>Magnoliopsida</taxon>
        <taxon>Magnoliidae</taxon>
        <taxon>Laurales</taxon>
        <taxon>Lauraceae</taxon>
        <taxon>Persea</taxon>
    </lineage>
</organism>
<proteinExistence type="predicted"/>
<comment type="caution">
    <text evidence="1">The sequence shown here is derived from an EMBL/GenBank/DDBJ whole genome shotgun (WGS) entry which is preliminary data.</text>
</comment>
<sequence length="283" mass="32509">MNRGRFSVRLLLILFPFNSILLTLYLLRSQPLTENPQSQSLAENRQPQSPSRNKALKPWQILPSFLPQSHDPSAAAHSCEGYFGNGFSQRTDLVHPSDGTIRRRRSTTGWFHYFYCKTLESSMYEGSPVGMNSDRIRMSIESEKLEALISRAAEEELLSFESGTLEMMGNQDDRSGKIVSMDLRKWNWKKMCRKVQKTMPSQLAEDTYLPSLRKVLFAKKFQRNFRKMTLEVNDFPAKAILPSGSSKYSVDHKVTNILLVTKIGWQSLLPPCKWFKLSLSRSC</sequence>
<keyword evidence="2" id="KW-1185">Reference proteome</keyword>
<evidence type="ECO:0000313" key="2">
    <source>
        <dbReference type="Proteomes" id="UP001234297"/>
    </source>
</evidence>
<evidence type="ECO:0000313" key="1">
    <source>
        <dbReference type="EMBL" id="KAJ8630625.1"/>
    </source>
</evidence>
<dbReference type="EMBL" id="CM056815">
    <property type="protein sequence ID" value="KAJ8630625.1"/>
    <property type="molecule type" value="Genomic_DNA"/>
</dbReference>
<protein>
    <submittedName>
        <fullName evidence="1">Uncharacterized protein</fullName>
    </submittedName>
</protein>
<name>A0ACC2LBA6_PERAE</name>
<dbReference type="Proteomes" id="UP001234297">
    <property type="component" value="Chromosome 7"/>
</dbReference>
<reference evidence="1 2" key="1">
    <citation type="journal article" date="2022" name="Hortic Res">
        <title>A haplotype resolved chromosomal level avocado genome allows analysis of novel avocado genes.</title>
        <authorList>
            <person name="Nath O."/>
            <person name="Fletcher S.J."/>
            <person name="Hayward A."/>
            <person name="Shaw L.M."/>
            <person name="Masouleh A.K."/>
            <person name="Furtado A."/>
            <person name="Henry R.J."/>
            <person name="Mitter N."/>
        </authorList>
    </citation>
    <scope>NUCLEOTIDE SEQUENCE [LARGE SCALE GENOMIC DNA]</scope>
    <source>
        <strain evidence="2">cv. Hass</strain>
    </source>
</reference>
<gene>
    <name evidence="1" type="ORF">MRB53_023948</name>
</gene>